<dbReference type="InterPro" id="IPR037522">
    <property type="entry name" value="HD_GYP_dom"/>
</dbReference>
<evidence type="ECO:0000256" key="1">
    <source>
        <dbReference type="PROSITE-ProRule" id="PRU00169"/>
    </source>
</evidence>
<evidence type="ECO:0000259" key="3">
    <source>
        <dbReference type="PROSITE" id="PS51832"/>
    </source>
</evidence>
<dbReference type="GO" id="GO:0000160">
    <property type="term" value="P:phosphorelay signal transduction system"/>
    <property type="evidence" value="ECO:0007669"/>
    <property type="project" value="InterPro"/>
</dbReference>
<dbReference type="PANTHER" id="PTHR45228">
    <property type="entry name" value="CYCLIC DI-GMP PHOSPHODIESTERASE TM_0186-RELATED"/>
    <property type="match status" value="1"/>
</dbReference>
<reference evidence="4 5" key="1">
    <citation type="submission" date="2017-07" db="EMBL/GenBank/DDBJ databases">
        <title>Annotated genome sequence of Bacterioplanes sanyensis isolated from Red Sea.</title>
        <authorList>
            <person name="Rehman Z.U."/>
        </authorList>
    </citation>
    <scope>NUCLEOTIDE SEQUENCE [LARGE SCALE GENOMIC DNA]</scope>
    <source>
        <strain evidence="4 5">NV9</strain>
    </source>
</reference>
<feature type="modified residue" description="4-aspartylphosphate" evidence="1">
    <location>
        <position position="58"/>
    </location>
</feature>
<protein>
    <submittedName>
        <fullName evidence="4">Two-component system response regulator</fullName>
    </submittedName>
</protein>
<dbReference type="InterPro" id="IPR052020">
    <property type="entry name" value="Cyclic_di-GMP/3'3'-cGAMP_PDE"/>
</dbReference>
<dbReference type="SMART" id="SM00448">
    <property type="entry name" value="REC"/>
    <property type="match status" value="1"/>
</dbReference>
<accession>A0A222FQ27</accession>
<dbReference type="PROSITE" id="PS50110">
    <property type="entry name" value="RESPONSE_REGULATORY"/>
    <property type="match status" value="1"/>
</dbReference>
<proteinExistence type="predicted"/>
<dbReference type="GO" id="GO:0008081">
    <property type="term" value="F:phosphoric diester hydrolase activity"/>
    <property type="evidence" value="ECO:0007669"/>
    <property type="project" value="UniProtKB-ARBA"/>
</dbReference>
<dbReference type="InterPro" id="IPR003607">
    <property type="entry name" value="HD/PDEase_dom"/>
</dbReference>
<dbReference type="InterPro" id="IPR001789">
    <property type="entry name" value="Sig_transdc_resp-reg_receiver"/>
</dbReference>
<dbReference type="Pfam" id="PF00072">
    <property type="entry name" value="Response_reg"/>
    <property type="match status" value="1"/>
</dbReference>
<dbReference type="KEGG" id="bsan:CHH28_03775"/>
<feature type="domain" description="Response regulatory" evidence="2">
    <location>
        <begin position="10"/>
        <end position="125"/>
    </location>
</feature>
<keyword evidence="5" id="KW-1185">Reference proteome</keyword>
<gene>
    <name evidence="4" type="ORF">CHH28_03775</name>
</gene>
<dbReference type="OrthoDB" id="9816273at2"/>
<dbReference type="EMBL" id="CP022530">
    <property type="protein sequence ID" value="ASP40822.1"/>
    <property type="molecule type" value="Genomic_DNA"/>
</dbReference>
<dbReference type="AlphaFoldDB" id="A0A222FQ27"/>
<dbReference type="PROSITE" id="PS51832">
    <property type="entry name" value="HD_GYP"/>
    <property type="match status" value="1"/>
</dbReference>
<dbReference type="SMART" id="SM00471">
    <property type="entry name" value="HDc"/>
    <property type="match status" value="1"/>
</dbReference>
<keyword evidence="1" id="KW-0597">Phosphoprotein</keyword>
<evidence type="ECO:0000259" key="2">
    <source>
        <dbReference type="PROSITE" id="PS50110"/>
    </source>
</evidence>
<feature type="domain" description="HD-GYP" evidence="3">
    <location>
        <begin position="133"/>
        <end position="330"/>
    </location>
</feature>
<dbReference type="CDD" id="cd00077">
    <property type="entry name" value="HDc"/>
    <property type="match status" value="1"/>
</dbReference>
<organism evidence="4 5">
    <name type="scientific">Bacterioplanes sanyensis</name>
    <dbReference type="NCBI Taxonomy" id="1249553"/>
    <lineage>
        <taxon>Bacteria</taxon>
        <taxon>Pseudomonadati</taxon>
        <taxon>Pseudomonadota</taxon>
        <taxon>Gammaproteobacteria</taxon>
        <taxon>Oceanospirillales</taxon>
        <taxon>Oceanospirillaceae</taxon>
        <taxon>Bacterioplanes</taxon>
    </lineage>
</organism>
<dbReference type="Proteomes" id="UP000202440">
    <property type="component" value="Chromosome"/>
</dbReference>
<name>A0A222FQ27_9GAMM</name>
<dbReference type="InterPro" id="IPR011006">
    <property type="entry name" value="CheY-like_superfamily"/>
</dbReference>
<dbReference type="SUPFAM" id="SSF52172">
    <property type="entry name" value="CheY-like"/>
    <property type="match status" value="1"/>
</dbReference>
<dbReference type="SUPFAM" id="SSF109604">
    <property type="entry name" value="HD-domain/PDEase-like"/>
    <property type="match status" value="1"/>
</dbReference>
<dbReference type="Gene3D" id="3.40.50.2300">
    <property type="match status" value="1"/>
</dbReference>
<sequence length="341" mass="38162">MSVKIRNEPCILAVDDEKENLHLLASALQDDYRIVFSRDGDNAIELATRLTPDLILLDIMMPGKDGYEVAEILKSKAETAAIPIIFISAISSVEEQTLGFEHNAVDYITKPFHPDIVRARVKNHLSLVSAEELNEICLAVIHCLGHAAEYRDNETGRHVIRMAKYSETLAKAIGLPEKICSMICQAAPMHDIGKIGIPDHILRKPGKLDAEEWALMHQHPRIGYEIIGAHHSPILNMAAMIAYTHHEKWDGSGYPRGLKGTEIPLEARIVAIADVFDALTTARPYKSAWEIDRAIEFLRSQSGQHFDPGLIDPFVDNMDSILDIRQQWLEEDSELKQPVNG</sequence>
<evidence type="ECO:0000313" key="5">
    <source>
        <dbReference type="Proteomes" id="UP000202440"/>
    </source>
</evidence>
<dbReference type="Gene3D" id="1.10.3210.10">
    <property type="entry name" value="Hypothetical protein af1432"/>
    <property type="match status" value="1"/>
</dbReference>
<dbReference type="PANTHER" id="PTHR45228:SF1">
    <property type="entry name" value="CYCLIC DI-GMP PHOSPHODIESTERASE TM_0186"/>
    <property type="match status" value="1"/>
</dbReference>
<evidence type="ECO:0000313" key="4">
    <source>
        <dbReference type="EMBL" id="ASP40822.1"/>
    </source>
</evidence>
<dbReference type="Pfam" id="PF13487">
    <property type="entry name" value="HD_5"/>
    <property type="match status" value="1"/>
</dbReference>